<dbReference type="Proteomes" id="UP000003639">
    <property type="component" value="Unassembled WGS sequence"/>
</dbReference>
<name>A6NU22_9FIRM</name>
<protein>
    <submittedName>
        <fullName evidence="1">Uncharacterized protein</fullName>
    </submittedName>
</protein>
<evidence type="ECO:0000313" key="2">
    <source>
        <dbReference type="Proteomes" id="UP000003639"/>
    </source>
</evidence>
<gene>
    <name evidence="1" type="ORF">BACCAP_01702</name>
</gene>
<accession>A6NU22</accession>
<reference evidence="1 2" key="2">
    <citation type="submission" date="2007-06" db="EMBL/GenBank/DDBJ databases">
        <title>Draft genome sequence of Pseudoflavonifractor capillosus ATCC 29799.</title>
        <authorList>
            <person name="Sudarsanam P."/>
            <person name="Ley R."/>
            <person name="Guruge J."/>
            <person name="Turnbaugh P.J."/>
            <person name="Mahowald M."/>
            <person name="Liep D."/>
            <person name="Gordon J."/>
        </authorList>
    </citation>
    <scope>NUCLEOTIDE SEQUENCE [LARGE SCALE GENOMIC DNA]</scope>
    <source>
        <strain evidence="1 2">ATCC 29799</strain>
    </source>
</reference>
<dbReference type="AlphaFoldDB" id="A6NU22"/>
<dbReference type="EMBL" id="AAXG02000011">
    <property type="protein sequence ID" value="EDN00369.1"/>
    <property type="molecule type" value="Genomic_DNA"/>
</dbReference>
<organism evidence="1 2">
    <name type="scientific">Pseudoflavonifractor capillosus ATCC 29799</name>
    <dbReference type="NCBI Taxonomy" id="411467"/>
    <lineage>
        <taxon>Bacteria</taxon>
        <taxon>Bacillati</taxon>
        <taxon>Bacillota</taxon>
        <taxon>Clostridia</taxon>
        <taxon>Eubacteriales</taxon>
        <taxon>Oscillospiraceae</taxon>
        <taxon>Pseudoflavonifractor</taxon>
    </lineage>
</organism>
<evidence type="ECO:0000313" key="1">
    <source>
        <dbReference type="EMBL" id="EDN00369.1"/>
    </source>
</evidence>
<dbReference type="STRING" id="411467.BACCAP_01702"/>
<comment type="caution">
    <text evidence="1">The sequence shown here is derived from an EMBL/GenBank/DDBJ whole genome shotgun (WGS) entry which is preliminary data.</text>
</comment>
<keyword evidence="2" id="KW-1185">Reference proteome</keyword>
<sequence>MWTTPFLKCMRDMWDVGETHCFTVIPSFGNPVTDYSREWLQGQVEK</sequence>
<reference evidence="1 2" key="1">
    <citation type="submission" date="2007-04" db="EMBL/GenBank/DDBJ databases">
        <authorList>
            <person name="Fulton L."/>
            <person name="Clifton S."/>
            <person name="Fulton B."/>
            <person name="Xu J."/>
            <person name="Minx P."/>
            <person name="Pepin K.H."/>
            <person name="Johnson M."/>
            <person name="Thiruvilangam P."/>
            <person name="Bhonagiri V."/>
            <person name="Nash W.E."/>
            <person name="Mardis E.R."/>
            <person name="Wilson R.K."/>
        </authorList>
    </citation>
    <scope>NUCLEOTIDE SEQUENCE [LARGE SCALE GENOMIC DNA]</scope>
    <source>
        <strain evidence="1 2">ATCC 29799</strain>
    </source>
</reference>
<proteinExistence type="predicted"/>